<proteinExistence type="predicted"/>
<gene>
    <name evidence="2" type="ORF">L596_005313</name>
</gene>
<feature type="region of interest" description="Disordered" evidence="1">
    <location>
        <begin position="25"/>
        <end position="52"/>
    </location>
</feature>
<dbReference type="AlphaFoldDB" id="A0A4V6I8E4"/>
<feature type="compositionally biased region" description="Basic and acidic residues" evidence="1">
    <location>
        <begin position="25"/>
        <end position="35"/>
    </location>
</feature>
<reference evidence="2 3" key="2">
    <citation type="journal article" date="2019" name="G3 (Bethesda)">
        <title>Hybrid Assembly of the Genome of the Entomopathogenic Nematode Steinernema carpocapsae Identifies the X-Chromosome.</title>
        <authorList>
            <person name="Serra L."/>
            <person name="Macchietto M."/>
            <person name="Macias-Munoz A."/>
            <person name="McGill C.J."/>
            <person name="Rodriguez I.M."/>
            <person name="Rodriguez B."/>
            <person name="Murad R."/>
            <person name="Mortazavi A."/>
        </authorList>
    </citation>
    <scope>NUCLEOTIDE SEQUENCE [LARGE SCALE GENOMIC DNA]</scope>
    <source>
        <strain evidence="2 3">ALL</strain>
    </source>
</reference>
<comment type="caution">
    <text evidence="2">The sequence shown here is derived from an EMBL/GenBank/DDBJ whole genome shotgun (WGS) entry which is preliminary data.</text>
</comment>
<evidence type="ECO:0000313" key="3">
    <source>
        <dbReference type="Proteomes" id="UP000298663"/>
    </source>
</evidence>
<evidence type="ECO:0000256" key="1">
    <source>
        <dbReference type="SAM" id="MobiDB-lite"/>
    </source>
</evidence>
<dbReference type="Proteomes" id="UP000298663">
    <property type="component" value="Chromosome X"/>
</dbReference>
<reference evidence="2 3" key="1">
    <citation type="journal article" date="2015" name="Genome Biol.">
        <title>Comparative genomics of Steinernema reveals deeply conserved gene regulatory networks.</title>
        <authorList>
            <person name="Dillman A.R."/>
            <person name="Macchietto M."/>
            <person name="Porter C.F."/>
            <person name="Rogers A."/>
            <person name="Williams B."/>
            <person name="Antoshechkin I."/>
            <person name="Lee M.M."/>
            <person name="Goodwin Z."/>
            <person name="Lu X."/>
            <person name="Lewis E.E."/>
            <person name="Goodrich-Blair H."/>
            <person name="Stock S.P."/>
            <person name="Adams B.J."/>
            <person name="Sternberg P.W."/>
            <person name="Mortazavi A."/>
        </authorList>
    </citation>
    <scope>NUCLEOTIDE SEQUENCE [LARGE SCALE GENOMIC DNA]</scope>
    <source>
        <strain evidence="2 3">ALL</strain>
    </source>
</reference>
<accession>A0A4V6I8E4</accession>
<sequence length="104" mass="12508">MYIRASFERKKRDVRFLVRAGRDHLTRPSYNDDAKSSSGIRRGYGPPPQLSREDWHHNYYVYSLKSALLSELHSSVVRSRCRLKRKERMNQRYARTRSSRCDWT</sequence>
<name>A0A4V6I8E4_STECR</name>
<keyword evidence="3" id="KW-1185">Reference proteome</keyword>
<evidence type="ECO:0000313" key="2">
    <source>
        <dbReference type="EMBL" id="TMS38633.1"/>
    </source>
</evidence>
<dbReference type="EMBL" id="CM016762">
    <property type="protein sequence ID" value="TMS38633.1"/>
    <property type="molecule type" value="Genomic_DNA"/>
</dbReference>
<protein>
    <submittedName>
        <fullName evidence="2">Uncharacterized protein</fullName>
    </submittedName>
</protein>
<organism evidence="2 3">
    <name type="scientific">Steinernema carpocapsae</name>
    <name type="common">Entomopathogenic nematode</name>
    <dbReference type="NCBI Taxonomy" id="34508"/>
    <lineage>
        <taxon>Eukaryota</taxon>
        <taxon>Metazoa</taxon>
        <taxon>Ecdysozoa</taxon>
        <taxon>Nematoda</taxon>
        <taxon>Chromadorea</taxon>
        <taxon>Rhabditida</taxon>
        <taxon>Tylenchina</taxon>
        <taxon>Panagrolaimomorpha</taxon>
        <taxon>Strongyloidoidea</taxon>
        <taxon>Steinernematidae</taxon>
        <taxon>Steinernema</taxon>
    </lineage>
</organism>
<dbReference type="EMBL" id="AZBU02000001">
    <property type="protein sequence ID" value="TMS38633.1"/>
    <property type="molecule type" value="Genomic_DNA"/>
</dbReference>